<evidence type="ECO:0000313" key="4">
    <source>
        <dbReference type="EMBL" id="TYJ54380.1"/>
    </source>
</evidence>
<feature type="domain" description="Rho-GAP" evidence="2">
    <location>
        <begin position="842"/>
        <end position="1028"/>
    </location>
</feature>
<feature type="compositionally biased region" description="Low complexity" evidence="1">
    <location>
        <begin position="408"/>
        <end position="419"/>
    </location>
</feature>
<dbReference type="PROSITE" id="PS51016">
    <property type="entry name" value="MYTH4"/>
    <property type="match status" value="1"/>
</dbReference>
<dbReference type="PANTHER" id="PTHR45876:SF8">
    <property type="entry name" value="FI04035P"/>
    <property type="match status" value="1"/>
</dbReference>
<reference evidence="4 5" key="1">
    <citation type="submission" date="2017-05" db="EMBL/GenBank/DDBJ databases">
        <title>The Genome Sequence of Tsuchiyaea wingfieldii DSM 27421.</title>
        <authorList>
            <person name="Cuomo C."/>
            <person name="Passer A."/>
            <person name="Billmyre B."/>
            <person name="Heitman J."/>
        </authorList>
    </citation>
    <scope>NUCLEOTIDE SEQUENCE [LARGE SCALE GENOMIC DNA]</scope>
    <source>
        <strain evidence="4 5">DSM 27421</strain>
    </source>
</reference>
<protein>
    <recommendedName>
        <fullName evidence="6">Rho-GAP domain-containing protein</fullName>
    </recommendedName>
</protein>
<comment type="caution">
    <text evidence="4">The sequence shown here is derived from an EMBL/GenBank/DDBJ whole genome shotgun (WGS) entry which is preliminary data.</text>
</comment>
<dbReference type="InterPro" id="IPR000857">
    <property type="entry name" value="MyTH4_dom"/>
</dbReference>
<dbReference type="Pfam" id="PF00620">
    <property type="entry name" value="RhoGAP"/>
    <property type="match status" value="1"/>
</dbReference>
<feature type="region of interest" description="Disordered" evidence="1">
    <location>
        <begin position="1"/>
        <end position="188"/>
    </location>
</feature>
<name>A0A5D3AWA4_9TREE</name>
<dbReference type="AlphaFoldDB" id="A0A5D3AWA4"/>
<dbReference type="GO" id="GO:0005096">
    <property type="term" value="F:GTPase activator activity"/>
    <property type="evidence" value="ECO:0007669"/>
    <property type="project" value="TreeGrafter"/>
</dbReference>
<gene>
    <name evidence="4" type="ORF">B9479_004968</name>
</gene>
<dbReference type="SMART" id="SM00139">
    <property type="entry name" value="MyTH4"/>
    <property type="match status" value="1"/>
</dbReference>
<keyword evidence="5" id="KW-1185">Reference proteome</keyword>
<feature type="compositionally biased region" description="Polar residues" evidence="1">
    <location>
        <begin position="329"/>
        <end position="338"/>
    </location>
</feature>
<feature type="compositionally biased region" description="Polar residues" evidence="1">
    <location>
        <begin position="387"/>
        <end position="405"/>
    </location>
</feature>
<dbReference type="GO" id="GO:0007165">
    <property type="term" value="P:signal transduction"/>
    <property type="evidence" value="ECO:0007669"/>
    <property type="project" value="InterPro"/>
</dbReference>
<dbReference type="Gene3D" id="1.10.555.10">
    <property type="entry name" value="Rho GTPase activation protein"/>
    <property type="match status" value="1"/>
</dbReference>
<dbReference type="Proteomes" id="UP000322245">
    <property type="component" value="Unassembled WGS sequence"/>
</dbReference>
<feature type="domain" description="MyTH4" evidence="3">
    <location>
        <begin position="613"/>
        <end position="828"/>
    </location>
</feature>
<dbReference type="Gene3D" id="1.25.40.530">
    <property type="entry name" value="MyTH4 domain"/>
    <property type="match status" value="1"/>
</dbReference>
<evidence type="ECO:0000313" key="5">
    <source>
        <dbReference type="Proteomes" id="UP000322245"/>
    </source>
</evidence>
<dbReference type="PANTHER" id="PTHR45876">
    <property type="entry name" value="FI04035P"/>
    <property type="match status" value="1"/>
</dbReference>
<proteinExistence type="predicted"/>
<dbReference type="GO" id="GO:0005856">
    <property type="term" value="C:cytoskeleton"/>
    <property type="evidence" value="ECO:0007669"/>
    <property type="project" value="InterPro"/>
</dbReference>
<feature type="compositionally biased region" description="Basic and acidic residues" evidence="1">
    <location>
        <begin position="488"/>
        <end position="497"/>
    </location>
</feature>
<feature type="compositionally biased region" description="Low complexity" evidence="1">
    <location>
        <begin position="120"/>
        <end position="135"/>
    </location>
</feature>
<dbReference type="PROSITE" id="PS50238">
    <property type="entry name" value="RHOGAP"/>
    <property type="match status" value="1"/>
</dbReference>
<feature type="compositionally biased region" description="Low complexity" evidence="1">
    <location>
        <begin position="660"/>
        <end position="687"/>
    </location>
</feature>
<dbReference type="GO" id="GO:0005737">
    <property type="term" value="C:cytoplasm"/>
    <property type="evidence" value="ECO:0007669"/>
    <property type="project" value="TreeGrafter"/>
</dbReference>
<feature type="compositionally biased region" description="Polar residues" evidence="1">
    <location>
        <begin position="354"/>
        <end position="366"/>
    </location>
</feature>
<evidence type="ECO:0000256" key="1">
    <source>
        <dbReference type="SAM" id="MobiDB-lite"/>
    </source>
</evidence>
<feature type="compositionally biased region" description="Basic and acidic residues" evidence="1">
    <location>
        <begin position="67"/>
        <end position="89"/>
    </location>
</feature>
<dbReference type="FunFam" id="1.10.555.10:FF:000045">
    <property type="entry name" value="RhoGAP domain containing protein"/>
    <property type="match status" value="1"/>
</dbReference>
<dbReference type="EMBL" id="NIDF01000062">
    <property type="protein sequence ID" value="TYJ54380.1"/>
    <property type="molecule type" value="Genomic_DNA"/>
</dbReference>
<sequence>MSSSLAPAVHAPPLEAPIHHTTPNPQLPTPTDDHPDTLPPSYASLPRTPHTPSSQHMSSPRAATIDSHAEKQALRDAQRRMDSEVERNRGHLSPSRLPPESIDPRESASLHDGLDNRPPNGTGNSNSHSGSNSTGSRGGGSSIRGPATAGGSSHPRTSTNSRRGSQDQQSVAGGASTTGRLSTDNLQVGHRGLLPSGLDVQDALAKCEDPTLGWSLHFWVTLADPLTQHVFFANPASGQCSWDPPVGAFVVPRSPEGEWWELADSTRSNRSYYYSKTQWTRPGGSAFVIPLGLIQASCTLTPTIAIMRLTSLQRNALPARPMNNSNARLATSASTSRLPTIPDPTTPSRERHYTTQSAQTTPSKTPSKGIPIPLYSPAPSHNPMPTTPSSSRIFENGYANGNSHNGVPDSPMSMPSTSPQKPQFQPLRGSTTLRSLPVLEETESHTGSLTTAGEGGTGSGSDADRSDNGLGTSGWWDKKRSKAWGRKKSNESRDKGKGKAPSRALSGDRLQTSTTSNSNNPTAVSPAKVSAVLNSVSANLPKDMPLEPIYVETPGQASMRTKRMSTGLHPLLPLEITSQIQSFQTDDFSRKYFAIKRTGFLRTRIPVDRIMEWQRSPITSSLLVLSDKNLNKEAVKSFKVIQHVMGERDRGVEGARPTQAGSSGLALNSSLRGQGSASGEESGQTGELGVRPGLNGSVRNFGGSDAGGQQARSEKILVLEEIRWLIQLAVAQVEMRDEVYSQVVKQLTRNPDHDSVVLGFQLFCVFVNAFGPTKNFEPFVKNFLEKHLSDQRDGIGIMAKYSMTKIEALSTKGGRAKSLTVGEIEHASDAAFYPSIYGESLARIMDLQKKSYPQLKVPVVLPFLADGILALGGMESEGVFRVPGDGDCVAELKSRMDRGHYQLKGIDDPHVAASLFKLWLRELEEPIIPTTLYNDALLASRSYAEVFDIVQRLPVYNKRVLVFVVSFVQMFLKADVVKQTKMGPLNLALVLAPNILRTTSDSLVTVFTNSSFEAKFILQLLENMKPGEIESDYVPIHGSGE</sequence>
<evidence type="ECO:0000259" key="2">
    <source>
        <dbReference type="PROSITE" id="PS50238"/>
    </source>
</evidence>
<feature type="compositionally biased region" description="Basic and acidic residues" evidence="1">
    <location>
        <begin position="102"/>
        <end position="115"/>
    </location>
</feature>
<organism evidence="4 5">
    <name type="scientific">Cryptococcus floricola</name>
    <dbReference type="NCBI Taxonomy" id="2591691"/>
    <lineage>
        <taxon>Eukaryota</taxon>
        <taxon>Fungi</taxon>
        <taxon>Dikarya</taxon>
        <taxon>Basidiomycota</taxon>
        <taxon>Agaricomycotina</taxon>
        <taxon>Tremellomycetes</taxon>
        <taxon>Tremellales</taxon>
        <taxon>Cryptococcaceae</taxon>
        <taxon>Cryptococcus</taxon>
    </lineage>
</organism>
<feature type="region of interest" description="Disordered" evidence="1">
    <location>
        <begin position="329"/>
        <end position="428"/>
    </location>
</feature>
<dbReference type="InterPro" id="IPR000198">
    <property type="entry name" value="RhoGAP_dom"/>
</dbReference>
<dbReference type="SUPFAM" id="SSF48350">
    <property type="entry name" value="GTPase activation domain, GAP"/>
    <property type="match status" value="1"/>
</dbReference>
<evidence type="ECO:0000259" key="3">
    <source>
        <dbReference type="PROSITE" id="PS51016"/>
    </source>
</evidence>
<feature type="compositionally biased region" description="Polar residues" evidence="1">
    <location>
        <begin position="150"/>
        <end position="186"/>
    </location>
</feature>
<dbReference type="InterPro" id="IPR008936">
    <property type="entry name" value="Rho_GTPase_activation_prot"/>
</dbReference>
<feature type="region of interest" description="Disordered" evidence="1">
    <location>
        <begin position="648"/>
        <end position="691"/>
    </location>
</feature>
<dbReference type="SMART" id="SM00324">
    <property type="entry name" value="RhoGAP"/>
    <property type="match status" value="1"/>
</dbReference>
<feature type="region of interest" description="Disordered" evidence="1">
    <location>
        <begin position="441"/>
        <end position="526"/>
    </location>
</feature>
<dbReference type="InterPro" id="IPR038185">
    <property type="entry name" value="MyTH4_dom_sf"/>
</dbReference>
<dbReference type="Pfam" id="PF00784">
    <property type="entry name" value="MyTH4"/>
    <property type="match status" value="1"/>
</dbReference>
<feature type="compositionally biased region" description="Pro residues" evidence="1">
    <location>
        <begin position="374"/>
        <end position="386"/>
    </location>
</feature>
<accession>A0A5D3AWA4</accession>
<evidence type="ECO:0008006" key="6">
    <source>
        <dbReference type="Google" id="ProtNLM"/>
    </source>
</evidence>